<feature type="transmembrane region" description="Helical" evidence="8">
    <location>
        <begin position="124"/>
        <end position="146"/>
    </location>
</feature>
<feature type="domain" description="Lipase maturation factor 1/2 N-terminal" evidence="9">
    <location>
        <begin position="123"/>
        <end position="285"/>
    </location>
</feature>
<evidence type="ECO:0000256" key="3">
    <source>
        <dbReference type="ARBA" id="ARBA00022692"/>
    </source>
</evidence>
<dbReference type="PANTHER" id="PTHR14463">
    <property type="entry name" value="LIPASE MATURATION FACTOR"/>
    <property type="match status" value="1"/>
</dbReference>
<protein>
    <recommendedName>
        <fullName evidence="8">Lipase maturation factor</fullName>
    </recommendedName>
</protein>
<gene>
    <name evidence="11" type="ORF">QLX08_003793</name>
</gene>
<dbReference type="AlphaFoldDB" id="A0AAW1A5G3"/>
<feature type="transmembrane region" description="Helical" evidence="8">
    <location>
        <begin position="12"/>
        <end position="30"/>
    </location>
</feature>
<proteinExistence type="inferred from homology"/>
<dbReference type="PANTHER" id="PTHR14463:SF5">
    <property type="entry name" value="LIPASE MATURATION FACTOR 2"/>
    <property type="match status" value="1"/>
</dbReference>
<sequence length="671" mass="77990">MVQVRYTRNLFLRGICIIYLFAFLSFYIQIPGLYGDNGILPARTQVDLKSRSPLLHKLRQKPTLLWFAPYLGLNVEYMLDVLSLIGVALSFAGFISQRFCIALVFAVLWSLYYSLYQIGQTFMWFQWDVLLLEAGFLCIFVAPFCYSQRGKVNTPSDAITFWTVRWLLFRLMFSSGVVKLTSGCPVWWKLNALNVHFESQCIPTPLAWYAHHLPTWFLRFTTVIVNIFELVIPFLFFFPNRKVRIIAFYTQVFLQIHIIATGNYNFFNFLTICLCISLLDDQFFYKRKSKNGTYNIIQSFSTILCIVVYGVIFYTTYVYYNLRISDNWTIQSDIAFTEEQFDYVLSRTIPVSIYIGVISLAFTVANALVTSLFSIKGIQNKIFTTFITSVYTAAVCFIFAISIVPYATLHHSHNSTIPVQLRQIQGKVEHLRLVNSYGLFRRMTGVGGRLEVIVEGSNNIDGPWKEYEFLYKPGNVNNSLPFVAPHQPRLDWQMWFAALGNYHQNPWLMSLAYRLLSGQPEVLALMNNVENPFIEKPPRFIKASLYRYHYTPWSQSWNKQAWWTREKIGEYFPIFSHDHPPLIEYLSKMKIIQDKPIFKITNEPLKLFFDSIRSLIHKIEASLLLWGVFTAGCTIIMTSYNNSVLKKKVELLAHELHKLLAMKLLTGLMDI</sequence>
<comment type="function">
    <text evidence="8">Involved in the maturation of specific proteins in the endoplasmic reticulum.</text>
</comment>
<feature type="transmembrane region" description="Helical" evidence="8">
    <location>
        <begin position="351"/>
        <end position="375"/>
    </location>
</feature>
<organism evidence="11 12">
    <name type="scientific">Tetragonisca angustula</name>
    <dbReference type="NCBI Taxonomy" id="166442"/>
    <lineage>
        <taxon>Eukaryota</taxon>
        <taxon>Metazoa</taxon>
        <taxon>Ecdysozoa</taxon>
        <taxon>Arthropoda</taxon>
        <taxon>Hexapoda</taxon>
        <taxon>Insecta</taxon>
        <taxon>Pterygota</taxon>
        <taxon>Neoptera</taxon>
        <taxon>Endopterygota</taxon>
        <taxon>Hymenoptera</taxon>
        <taxon>Apocrita</taxon>
        <taxon>Aculeata</taxon>
        <taxon>Apoidea</taxon>
        <taxon>Anthophila</taxon>
        <taxon>Apidae</taxon>
        <taxon>Tetragonisca</taxon>
    </lineage>
</organism>
<keyword evidence="7" id="KW-0325">Glycoprotein</keyword>
<evidence type="ECO:0000313" key="11">
    <source>
        <dbReference type="EMBL" id="KAK9305118.1"/>
    </source>
</evidence>
<dbReference type="GO" id="GO:0051604">
    <property type="term" value="P:protein maturation"/>
    <property type="evidence" value="ECO:0007669"/>
    <property type="project" value="InterPro"/>
</dbReference>
<dbReference type="InterPro" id="IPR057434">
    <property type="entry name" value="LMF1/2_N"/>
</dbReference>
<evidence type="ECO:0000256" key="1">
    <source>
        <dbReference type="ARBA" id="ARBA00004477"/>
    </source>
</evidence>
<dbReference type="Proteomes" id="UP001432146">
    <property type="component" value="Unassembled WGS sequence"/>
</dbReference>
<evidence type="ECO:0000256" key="2">
    <source>
        <dbReference type="ARBA" id="ARBA00005512"/>
    </source>
</evidence>
<keyword evidence="6 8" id="KW-0472">Membrane</keyword>
<feature type="transmembrane region" description="Helical" evidence="8">
    <location>
        <begin position="216"/>
        <end position="236"/>
    </location>
</feature>
<comment type="caution">
    <text evidence="11">The sequence shown here is derived from an EMBL/GenBank/DDBJ whole genome shotgun (WGS) entry which is preliminary data.</text>
</comment>
<evidence type="ECO:0000256" key="5">
    <source>
        <dbReference type="ARBA" id="ARBA00022989"/>
    </source>
</evidence>
<evidence type="ECO:0000259" key="10">
    <source>
        <dbReference type="Pfam" id="PF25179"/>
    </source>
</evidence>
<dbReference type="GO" id="GO:0005789">
    <property type="term" value="C:endoplasmic reticulum membrane"/>
    <property type="evidence" value="ECO:0007669"/>
    <property type="project" value="UniProtKB-SubCell"/>
</dbReference>
<evidence type="ECO:0000256" key="6">
    <source>
        <dbReference type="ARBA" id="ARBA00023136"/>
    </source>
</evidence>
<reference evidence="11 12" key="1">
    <citation type="submission" date="2024-05" db="EMBL/GenBank/DDBJ databases">
        <title>The nuclear and mitochondrial genome assemblies of Tetragonisca angustula (Apidae: Meliponini), a tiny yet remarkable pollinator in the Neotropics.</title>
        <authorList>
            <person name="Ferrari R."/>
            <person name="Ricardo P.C."/>
            <person name="Dias F.C."/>
            <person name="Araujo N.S."/>
            <person name="Soares D.O."/>
            <person name="Zhou Q.-S."/>
            <person name="Zhu C.-D."/>
            <person name="Coutinho L."/>
            <person name="Airas M.C."/>
            <person name="Batista T.M."/>
        </authorList>
    </citation>
    <scope>NUCLEOTIDE SEQUENCE [LARGE SCALE GENOMIC DNA]</scope>
    <source>
        <strain evidence="11">ASF017062</strain>
        <tissue evidence="11">Abdomen</tissue>
    </source>
</reference>
<feature type="transmembrane region" description="Helical" evidence="8">
    <location>
        <begin position="296"/>
        <end position="320"/>
    </location>
</feature>
<dbReference type="InterPro" id="IPR009613">
    <property type="entry name" value="LMF"/>
</dbReference>
<feature type="transmembrane region" description="Helical" evidence="8">
    <location>
        <begin position="167"/>
        <end position="188"/>
    </location>
</feature>
<evidence type="ECO:0000256" key="7">
    <source>
        <dbReference type="ARBA" id="ARBA00023180"/>
    </source>
</evidence>
<feature type="transmembrane region" description="Helical" evidence="8">
    <location>
        <begin position="382"/>
        <end position="407"/>
    </location>
</feature>
<feature type="domain" description="Lipase maturation factor 1/2 C-terminal" evidence="10">
    <location>
        <begin position="433"/>
        <end position="573"/>
    </location>
</feature>
<keyword evidence="3 8" id="KW-0812">Transmembrane</keyword>
<feature type="transmembrane region" description="Helical" evidence="8">
    <location>
        <begin position="67"/>
        <end position="92"/>
    </location>
</feature>
<name>A0AAW1A5G3_9HYME</name>
<dbReference type="Pfam" id="PF06762">
    <property type="entry name" value="LMF1"/>
    <property type="match status" value="1"/>
</dbReference>
<evidence type="ECO:0000256" key="8">
    <source>
        <dbReference type="RuleBase" id="RU361229"/>
    </source>
</evidence>
<evidence type="ECO:0000313" key="12">
    <source>
        <dbReference type="Proteomes" id="UP001432146"/>
    </source>
</evidence>
<comment type="similarity">
    <text evidence="2 8">Belongs to the lipase maturation factor family.</text>
</comment>
<comment type="subcellular location">
    <subcellularLocation>
        <location evidence="1 8">Endoplasmic reticulum membrane</location>
        <topology evidence="1 8">Multi-pass membrane protein</topology>
    </subcellularLocation>
</comment>
<dbReference type="EMBL" id="JAWNGG020000056">
    <property type="protein sequence ID" value="KAK9305118.1"/>
    <property type="molecule type" value="Genomic_DNA"/>
</dbReference>
<keyword evidence="5 8" id="KW-1133">Transmembrane helix</keyword>
<evidence type="ECO:0000256" key="4">
    <source>
        <dbReference type="ARBA" id="ARBA00022824"/>
    </source>
</evidence>
<feature type="transmembrane region" description="Helical" evidence="8">
    <location>
        <begin position="99"/>
        <end position="118"/>
    </location>
</feature>
<keyword evidence="12" id="KW-1185">Reference proteome</keyword>
<accession>A0AAW1A5G3</accession>
<keyword evidence="4 8" id="KW-0256">Endoplasmic reticulum</keyword>
<dbReference type="Pfam" id="PF25179">
    <property type="entry name" value="LMF1_C"/>
    <property type="match status" value="1"/>
</dbReference>
<dbReference type="InterPro" id="IPR057433">
    <property type="entry name" value="LMF1/2_C"/>
</dbReference>
<evidence type="ECO:0000259" key="9">
    <source>
        <dbReference type="Pfam" id="PF06762"/>
    </source>
</evidence>